<feature type="domain" description="TIR" evidence="1">
    <location>
        <begin position="1"/>
        <end position="131"/>
    </location>
</feature>
<dbReference type="InterPro" id="IPR049065">
    <property type="entry name" value="Nakanori"/>
</dbReference>
<gene>
    <name evidence="2" type="ORF">FNV43_RR08506</name>
</gene>
<dbReference type="PANTHER" id="PTHR36482:SF5">
    <property type="entry name" value="23 KDA JASMONATE-INDUCED PROTEIN-LIKE"/>
    <property type="match status" value="1"/>
</dbReference>
<dbReference type="Proteomes" id="UP000796880">
    <property type="component" value="Unassembled WGS sequence"/>
</dbReference>
<protein>
    <recommendedName>
        <fullName evidence="1">TIR domain-containing protein</fullName>
    </recommendedName>
</protein>
<dbReference type="Pfam" id="PF21230">
    <property type="entry name" value="Nakanori"/>
    <property type="match status" value="1"/>
</dbReference>
<evidence type="ECO:0000313" key="3">
    <source>
        <dbReference type="Proteomes" id="UP000796880"/>
    </source>
</evidence>
<comment type="caution">
    <text evidence="2">The sequence shown here is derived from an EMBL/GenBank/DDBJ whole genome shotgun (WGS) entry which is preliminary data.</text>
</comment>
<dbReference type="PANTHER" id="PTHR36482">
    <property type="entry name" value="OSJNBA0024J22.15 PROTEIN"/>
    <property type="match status" value="1"/>
</dbReference>
<proteinExistence type="predicted"/>
<dbReference type="InterPro" id="IPR000157">
    <property type="entry name" value="TIR_dom"/>
</dbReference>
<name>A0A8K0MJ04_9ROSA</name>
<dbReference type="OrthoDB" id="2617878at2759"/>
<dbReference type="Pfam" id="PF01582">
    <property type="entry name" value="TIR"/>
    <property type="match status" value="2"/>
</dbReference>
<dbReference type="Gene3D" id="3.40.50.10140">
    <property type="entry name" value="Toll/interleukin-1 receptor homology (TIR) domain"/>
    <property type="match status" value="2"/>
</dbReference>
<dbReference type="AlphaFoldDB" id="A0A8K0MJ04"/>
<sequence>MSFRGEGFTSYLYDALIQQGYKTFFDDENLARGKAISKGLLKAIKIRYEYKGQIVLPIFYHVDPSHVRNQRESYRKAFEKHESNSELSPMEVDRWRKALKEVANLSGFPLTESDVEAKFVKKFIEHISNILEVQKDQPKDMPINVFGKPIIDLTSQEMAEYTGKEITATDRSRVAMKMIEAHNKEADALTFVKNLKSTYGNGVTTLCLIYNATGGTLKHVCDKNWFGHIGDALCPYKIENGQWGAFLHVHDTGAATGSIAATVYRGKNANGTVCEWMLSWYNPWGKWWDRNRVYTEIREKGHFAQVHWKPISNILEEQGPNHSITWNECVSSLIIEDGTSPIFKAVMKLVDA</sequence>
<evidence type="ECO:0000313" key="2">
    <source>
        <dbReference type="EMBL" id="KAF3447801.1"/>
    </source>
</evidence>
<evidence type="ECO:0000259" key="1">
    <source>
        <dbReference type="PROSITE" id="PS50104"/>
    </source>
</evidence>
<dbReference type="InterPro" id="IPR053085">
    <property type="entry name" value="Jasmonate-induced_protein"/>
</dbReference>
<dbReference type="EMBL" id="VOIH02000004">
    <property type="protein sequence ID" value="KAF3447801.1"/>
    <property type="molecule type" value="Genomic_DNA"/>
</dbReference>
<organism evidence="2 3">
    <name type="scientific">Rhamnella rubrinervis</name>
    <dbReference type="NCBI Taxonomy" id="2594499"/>
    <lineage>
        <taxon>Eukaryota</taxon>
        <taxon>Viridiplantae</taxon>
        <taxon>Streptophyta</taxon>
        <taxon>Embryophyta</taxon>
        <taxon>Tracheophyta</taxon>
        <taxon>Spermatophyta</taxon>
        <taxon>Magnoliopsida</taxon>
        <taxon>eudicotyledons</taxon>
        <taxon>Gunneridae</taxon>
        <taxon>Pentapetalae</taxon>
        <taxon>rosids</taxon>
        <taxon>fabids</taxon>
        <taxon>Rosales</taxon>
        <taxon>Rhamnaceae</taxon>
        <taxon>rhamnoid group</taxon>
        <taxon>Rhamneae</taxon>
        <taxon>Rhamnella</taxon>
    </lineage>
</organism>
<dbReference type="GO" id="GO:0007165">
    <property type="term" value="P:signal transduction"/>
    <property type="evidence" value="ECO:0007669"/>
    <property type="project" value="InterPro"/>
</dbReference>
<accession>A0A8K0MJ04</accession>
<reference evidence="2" key="1">
    <citation type="submission" date="2020-03" db="EMBL/GenBank/DDBJ databases">
        <title>A high-quality chromosome-level genome assembly of a woody plant with both climbing and erect habits, Rhamnella rubrinervis.</title>
        <authorList>
            <person name="Lu Z."/>
            <person name="Yang Y."/>
            <person name="Zhu X."/>
            <person name="Sun Y."/>
        </authorList>
    </citation>
    <scope>NUCLEOTIDE SEQUENCE</scope>
    <source>
        <strain evidence="2">BYM</strain>
        <tissue evidence="2">Leaf</tissue>
    </source>
</reference>
<keyword evidence="3" id="KW-1185">Reference proteome</keyword>
<dbReference type="SMART" id="SM00255">
    <property type="entry name" value="TIR"/>
    <property type="match status" value="1"/>
</dbReference>
<dbReference type="SUPFAM" id="SSF52200">
    <property type="entry name" value="Toll/Interleukin receptor TIR domain"/>
    <property type="match status" value="1"/>
</dbReference>
<dbReference type="PROSITE" id="PS50104">
    <property type="entry name" value="TIR"/>
    <property type="match status" value="1"/>
</dbReference>
<dbReference type="InterPro" id="IPR035897">
    <property type="entry name" value="Toll_tir_struct_dom_sf"/>
</dbReference>